<comment type="caution">
    <text evidence="1">The sequence shown here is derived from an EMBL/GenBank/DDBJ whole genome shotgun (WGS) entry which is preliminary data.</text>
</comment>
<accession>A0A842I7Q9</accession>
<reference evidence="1 2" key="1">
    <citation type="journal article" date="2017" name="Int. J. Syst. Evol. Microbiol.">
        <title>Gemmobacter straminiformis sp. nov., isolated from an artificial fountain.</title>
        <authorList>
            <person name="Kang J.Y."/>
            <person name="Kim M.J."/>
            <person name="Chun J."/>
            <person name="Son K.P."/>
            <person name="Jahng K.Y."/>
        </authorList>
    </citation>
    <scope>NUCLEOTIDE SEQUENCE [LARGE SCALE GENOMIC DNA]</scope>
    <source>
        <strain evidence="1 2">CAM-8</strain>
    </source>
</reference>
<keyword evidence="2" id="KW-1185">Reference proteome</keyword>
<gene>
    <name evidence="1" type="ORF">H7F16_09140</name>
</gene>
<sequence length="135" mass="15077">MTYFMTFRARGEVAEMLLLSGEEPRLLVDLSVEPVFDDTGKRRHTPRASFTVTDPELIRRFLAEMAVGDVFEAEGSFAQGDYLPHRTTYIDTTFTLLGYRRLSRPARTGQVAAEPALPSVEMPSVLRAASTALLH</sequence>
<dbReference type="Proteomes" id="UP000555411">
    <property type="component" value="Unassembled WGS sequence"/>
</dbReference>
<name>A0A842I7Q9_9RHOB</name>
<evidence type="ECO:0000313" key="1">
    <source>
        <dbReference type="EMBL" id="MBC2835666.1"/>
    </source>
</evidence>
<protein>
    <recommendedName>
        <fullName evidence="3">Single-strand binding protein family protein</fullName>
    </recommendedName>
</protein>
<evidence type="ECO:0000313" key="2">
    <source>
        <dbReference type="Proteomes" id="UP000555411"/>
    </source>
</evidence>
<proteinExistence type="predicted"/>
<dbReference type="RefSeq" id="WP_185797248.1">
    <property type="nucleotide sequence ID" value="NZ_JACLQD010000002.1"/>
</dbReference>
<dbReference type="EMBL" id="JACLQD010000002">
    <property type="protein sequence ID" value="MBC2835666.1"/>
    <property type="molecule type" value="Genomic_DNA"/>
</dbReference>
<dbReference type="AlphaFoldDB" id="A0A842I7Q9"/>
<evidence type="ECO:0008006" key="3">
    <source>
        <dbReference type="Google" id="ProtNLM"/>
    </source>
</evidence>
<organism evidence="1 2">
    <name type="scientific">Paragemmobacter straminiformis</name>
    <dbReference type="NCBI Taxonomy" id="2045119"/>
    <lineage>
        <taxon>Bacteria</taxon>
        <taxon>Pseudomonadati</taxon>
        <taxon>Pseudomonadota</taxon>
        <taxon>Alphaproteobacteria</taxon>
        <taxon>Rhodobacterales</taxon>
        <taxon>Paracoccaceae</taxon>
        <taxon>Paragemmobacter</taxon>
    </lineage>
</organism>